<reference evidence="1 2" key="1">
    <citation type="submission" date="2017-07" db="EMBL/GenBank/DDBJ databases">
        <title>Leptospira spp. isolated from tropical soils.</title>
        <authorList>
            <person name="Thibeaux R."/>
            <person name="Iraola G."/>
            <person name="Ferres I."/>
            <person name="Bierque E."/>
            <person name="Girault D."/>
            <person name="Soupe-Gilbert M.-E."/>
            <person name="Picardeau M."/>
            <person name="Goarant C."/>
        </authorList>
    </citation>
    <scope>NUCLEOTIDE SEQUENCE [LARGE SCALE GENOMIC DNA]</scope>
    <source>
        <strain evidence="1 2">FH2-C-A2</strain>
    </source>
</reference>
<comment type="caution">
    <text evidence="1">The sequence shown here is derived from an EMBL/GenBank/DDBJ whole genome shotgun (WGS) entry which is preliminary data.</text>
</comment>
<dbReference type="Proteomes" id="UP000231912">
    <property type="component" value="Unassembled WGS sequence"/>
</dbReference>
<sequence length="59" mass="6887">MNSRPNSEIADRVPDLETFRPDFPHKEKLGRLLESYADSLLEPRSEKVILLSEANQYRN</sequence>
<proteinExistence type="predicted"/>
<gene>
    <name evidence="1" type="ORF">CH371_01865</name>
</gene>
<dbReference type="EMBL" id="NPDT01000001">
    <property type="protein sequence ID" value="PJZ66868.1"/>
    <property type="molecule type" value="Genomic_DNA"/>
</dbReference>
<protein>
    <submittedName>
        <fullName evidence="1">Uncharacterized protein</fullName>
    </submittedName>
</protein>
<evidence type="ECO:0000313" key="1">
    <source>
        <dbReference type="EMBL" id="PJZ66868.1"/>
    </source>
</evidence>
<dbReference type="AlphaFoldDB" id="A0A2M9ZEK9"/>
<organism evidence="1 2">
    <name type="scientific">Leptospira wolffii</name>
    <dbReference type="NCBI Taxonomy" id="409998"/>
    <lineage>
        <taxon>Bacteria</taxon>
        <taxon>Pseudomonadati</taxon>
        <taxon>Spirochaetota</taxon>
        <taxon>Spirochaetia</taxon>
        <taxon>Leptospirales</taxon>
        <taxon>Leptospiraceae</taxon>
        <taxon>Leptospira</taxon>
    </lineage>
</organism>
<name>A0A2M9ZEK9_9LEPT</name>
<accession>A0A2M9ZEK9</accession>
<evidence type="ECO:0000313" key="2">
    <source>
        <dbReference type="Proteomes" id="UP000231912"/>
    </source>
</evidence>